<protein>
    <recommendedName>
        <fullName evidence="1">diguanylate cyclase</fullName>
        <ecNumber evidence="1">2.7.7.65</ecNumber>
    </recommendedName>
</protein>
<dbReference type="PANTHER" id="PTHR45138:SF9">
    <property type="entry name" value="DIGUANYLATE CYCLASE DGCM-RELATED"/>
    <property type="match status" value="1"/>
</dbReference>
<evidence type="ECO:0000256" key="2">
    <source>
        <dbReference type="ARBA" id="ARBA00034247"/>
    </source>
</evidence>
<dbReference type="InterPro" id="IPR050469">
    <property type="entry name" value="Diguanylate_Cyclase"/>
</dbReference>
<evidence type="ECO:0000256" key="3">
    <source>
        <dbReference type="SAM" id="Phobius"/>
    </source>
</evidence>
<dbReference type="NCBIfam" id="TIGR00254">
    <property type="entry name" value="GGDEF"/>
    <property type="match status" value="1"/>
</dbReference>
<dbReference type="RefSeq" id="WP_202082271.1">
    <property type="nucleotide sequence ID" value="NZ_JAERTZ010000008.1"/>
</dbReference>
<dbReference type="Pfam" id="PF00990">
    <property type="entry name" value="GGDEF"/>
    <property type="match status" value="1"/>
</dbReference>
<evidence type="ECO:0000313" key="5">
    <source>
        <dbReference type="EMBL" id="MBL1376304.1"/>
    </source>
</evidence>
<dbReference type="Gene3D" id="3.30.70.270">
    <property type="match status" value="1"/>
</dbReference>
<dbReference type="Proteomes" id="UP000638570">
    <property type="component" value="Unassembled WGS sequence"/>
</dbReference>
<dbReference type="PROSITE" id="PS50887">
    <property type="entry name" value="GGDEF"/>
    <property type="match status" value="1"/>
</dbReference>
<accession>A0ABS1QPV0</accession>
<dbReference type="CDD" id="cd12912">
    <property type="entry name" value="PDC2_MCP_like"/>
    <property type="match status" value="1"/>
</dbReference>
<name>A0ABS1QPV0_9GAMM</name>
<evidence type="ECO:0000256" key="1">
    <source>
        <dbReference type="ARBA" id="ARBA00012528"/>
    </source>
</evidence>
<dbReference type="SUPFAM" id="SSF55073">
    <property type="entry name" value="Nucleotide cyclase"/>
    <property type="match status" value="1"/>
</dbReference>
<dbReference type="InterPro" id="IPR000160">
    <property type="entry name" value="GGDEF_dom"/>
</dbReference>
<dbReference type="CDD" id="cd18773">
    <property type="entry name" value="PDC1_HK_sensor"/>
    <property type="match status" value="1"/>
</dbReference>
<dbReference type="InterPro" id="IPR029151">
    <property type="entry name" value="Sensor-like_sf"/>
</dbReference>
<comment type="catalytic activity">
    <reaction evidence="2">
        <text>2 GTP = 3',3'-c-di-GMP + 2 diphosphate</text>
        <dbReference type="Rhea" id="RHEA:24898"/>
        <dbReference type="ChEBI" id="CHEBI:33019"/>
        <dbReference type="ChEBI" id="CHEBI:37565"/>
        <dbReference type="ChEBI" id="CHEBI:58805"/>
        <dbReference type="EC" id="2.7.7.65"/>
    </reaction>
</comment>
<keyword evidence="3" id="KW-1133">Transmembrane helix</keyword>
<dbReference type="EMBL" id="JAERTZ010000008">
    <property type="protein sequence ID" value="MBL1376304.1"/>
    <property type="molecule type" value="Genomic_DNA"/>
</dbReference>
<feature type="domain" description="GGDEF" evidence="4">
    <location>
        <begin position="392"/>
        <end position="520"/>
    </location>
</feature>
<dbReference type="InterPro" id="IPR054513">
    <property type="entry name" value="Dret_0059-like_sensor"/>
</dbReference>
<dbReference type="InterPro" id="IPR029787">
    <property type="entry name" value="Nucleotide_cyclase"/>
</dbReference>
<reference evidence="6" key="1">
    <citation type="submission" date="2021-01" db="EMBL/GenBank/DDBJ databases">
        <title>Genome public.</title>
        <authorList>
            <person name="Liu C."/>
            <person name="Sun Q."/>
        </authorList>
    </citation>
    <scope>NUCLEOTIDE SEQUENCE [LARGE SCALE GENOMIC DNA]</scope>
    <source>
        <strain evidence="6">CGMCC 1.18722</strain>
    </source>
</reference>
<dbReference type="SMART" id="SM00267">
    <property type="entry name" value="GGDEF"/>
    <property type="match status" value="1"/>
</dbReference>
<organism evidence="5 6">
    <name type="scientific">Zobellella iuensis</name>
    <dbReference type="NCBI Taxonomy" id="2803811"/>
    <lineage>
        <taxon>Bacteria</taxon>
        <taxon>Pseudomonadati</taxon>
        <taxon>Pseudomonadota</taxon>
        <taxon>Gammaproteobacteria</taxon>
        <taxon>Aeromonadales</taxon>
        <taxon>Aeromonadaceae</taxon>
        <taxon>Zobellella</taxon>
    </lineage>
</organism>
<gene>
    <name evidence="5" type="ORF">JKV55_03015</name>
</gene>
<dbReference type="PANTHER" id="PTHR45138">
    <property type="entry name" value="REGULATORY COMPONENTS OF SENSORY TRANSDUCTION SYSTEM"/>
    <property type="match status" value="1"/>
</dbReference>
<keyword evidence="6" id="KW-1185">Reference proteome</keyword>
<comment type="caution">
    <text evidence="5">The sequence shown here is derived from an EMBL/GenBank/DDBJ whole genome shotgun (WGS) entry which is preliminary data.</text>
</comment>
<evidence type="ECO:0000259" key="4">
    <source>
        <dbReference type="PROSITE" id="PS50887"/>
    </source>
</evidence>
<proteinExistence type="predicted"/>
<evidence type="ECO:0000313" key="6">
    <source>
        <dbReference type="Proteomes" id="UP000638570"/>
    </source>
</evidence>
<dbReference type="Pfam" id="PF22309">
    <property type="entry name" value="HK-GC-Chemotax_sensor"/>
    <property type="match status" value="1"/>
</dbReference>
<dbReference type="InterPro" id="IPR043128">
    <property type="entry name" value="Rev_trsase/Diguanyl_cyclase"/>
</dbReference>
<keyword evidence="3" id="KW-0812">Transmembrane</keyword>
<dbReference type="SUPFAM" id="SSF103190">
    <property type="entry name" value="Sensory domain-like"/>
    <property type="match status" value="2"/>
</dbReference>
<keyword evidence="3" id="KW-0472">Membrane</keyword>
<dbReference type="CDD" id="cd01949">
    <property type="entry name" value="GGDEF"/>
    <property type="match status" value="1"/>
</dbReference>
<dbReference type="Gene3D" id="3.30.450.20">
    <property type="entry name" value="PAS domain"/>
    <property type="match status" value="1"/>
</dbReference>
<feature type="transmembrane region" description="Helical" evidence="3">
    <location>
        <begin position="291"/>
        <end position="312"/>
    </location>
</feature>
<sequence length="520" mass="57276">MKPPFFLRLDLRRLILALAMISALLTLGNSFYASYEVQRDLLIANTLESHRVYAAKLAETTNNFLESAEHQLAHSATLLGTTAGDEQALQQEARRLHQQARNFNSVVVVDAGAMVMAAEPEALQLQGLRLGSDVVRQSLEAKRPLISAPFVSVTGHHLISMSHPIFTAEGTYLGFVSGSIYLQDHSLLSQMLGSHYYSDDSYLYVIDHQGTALYHPDEACIGEKIMDNSVVDAVLEGHSGSLQLTDADGTEMLAGYAPVTKAGWGIIAQRPRSSALAGLDGQILDVFLKSLPLALLTLVFIWFSALLISTPLRQLAHNARAMDQKQAQDNIAQVRSWYFEAALLKRAILKGVGLLNDKISRLHADSHCDPLTGLLNRRGMQKVLDHFQETEQSFAIVALDIDHFKQVNDTHGHDVGDQMIKSLAKLMQNHARKDDALCRSGGEEFLLFLPGADTRTAREVAERLRGQTQKTRYPEVGHITISLGIAHWPGSPATIDSTLKMADKALYLAKQQGRNRTMVA</sequence>
<dbReference type="EC" id="2.7.7.65" evidence="1"/>